<dbReference type="SUPFAM" id="SSF49899">
    <property type="entry name" value="Concanavalin A-like lectins/glucanases"/>
    <property type="match status" value="1"/>
</dbReference>
<evidence type="ECO:0000313" key="5">
    <source>
        <dbReference type="Proteomes" id="UP001148614"/>
    </source>
</evidence>
<evidence type="ECO:0000256" key="2">
    <source>
        <dbReference type="RuleBase" id="RU361163"/>
    </source>
</evidence>
<dbReference type="InterPro" id="IPR013320">
    <property type="entry name" value="ConA-like_dom_sf"/>
</dbReference>
<comment type="caution">
    <text evidence="4">The sequence shown here is derived from an EMBL/GenBank/DDBJ whole genome shotgun (WGS) entry which is preliminary data.</text>
</comment>
<reference evidence="4" key="1">
    <citation type="submission" date="2022-07" db="EMBL/GenBank/DDBJ databases">
        <title>Genome Sequence of Xylaria arbuscula.</title>
        <authorList>
            <person name="Buettner E."/>
        </authorList>
    </citation>
    <scope>NUCLEOTIDE SEQUENCE</scope>
    <source>
        <strain evidence="4">VT107</strain>
    </source>
</reference>
<dbReference type="GO" id="GO:0000272">
    <property type="term" value="P:polysaccharide catabolic process"/>
    <property type="evidence" value="ECO:0007669"/>
    <property type="project" value="UniProtKB-KW"/>
</dbReference>
<comment type="similarity">
    <text evidence="1 2">Belongs to the glycosyl hydrolase 12 (cellulase H) family.</text>
</comment>
<dbReference type="EMBL" id="JANPWZ010002453">
    <property type="protein sequence ID" value="KAJ3558623.1"/>
    <property type="molecule type" value="Genomic_DNA"/>
</dbReference>
<dbReference type="InterPro" id="IPR013319">
    <property type="entry name" value="GH11/12"/>
</dbReference>
<name>A0A9W8N5Z4_9PEZI</name>
<accession>A0A9W8N5Z4</accession>
<keyword evidence="2" id="KW-0119">Carbohydrate metabolism</keyword>
<dbReference type="PANTHER" id="PTHR34002:SF9">
    <property type="entry name" value="XYLOGLUCAN-SPECIFIC ENDO-BETA-1,4-GLUCANASE A"/>
    <property type="match status" value="1"/>
</dbReference>
<feature type="chain" id="PRO_5040988576" description="GH16 domain-containing protein" evidence="3">
    <location>
        <begin position="19"/>
        <end position="410"/>
    </location>
</feature>
<gene>
    <name evidence="4" type="ORF">NPX13_g9672</name>
</gene>
<dbReference type="InterPro" id="IPR002594">
    <property type="entry name" value="GH12"/>
</dbReference>
<dbReference type="Pfam" id="PF01670">
    <property type="entry name" value="Glyco_hydro_12"/>
    <property type="match status" value="1"/>
</dbReference>
<dbReference type="Proteomes" id="UP001148614">
    <property type="component" value="Unassembled WGS sequence"/>
</dbReference>
<dbReference type="VEuPathDB" id="FungiDB:F4678DRAFT_419763"/>
<keyword evidence="5" id="KW-1185">Reference proteome</keyword>
<dbReference type="Gene3D" id="2.60.120.180">
    <property type="match status" value="1"/>
</dbReference>
<proteinExistence type="inferred from homology"/>
<feature type="signal peptide" evidence="3">
    <location>
        <begin position="1"/>
        <end position="18"/>
    </location>
</feature>
<keyword evidence="3" id="KW-0732">Signal</keyword>
<sequence length="410" mass="44194">MRSQIMTLVALGPLVASALPKHHRKCGGKPKQSSTGFPLSDISSFTAVPVESLPTSTYTTFSITTPTTTSTEAPESTITGPLEISDITTFSVVPYESLTYQNSYVESPITTGLPLSEEPSFSAVPAESIPTTSTFLTFTITPSTTPTSASSTSAAASYVVDDTYAKATAVAYKIGATKQCGNDDRLILPGEAWTVANSMYNADQMVGQQCTNFDGILETTEGVKEVKWTSITNIELVEDTKDVCKGYTNIGIGKNLNKKLKDIESIPAYFKWDRTNSTEFRGSNVFDFITAPTEGDGTSTASSEFMLWVRIWGGQVPIGYSRGPVATFDMFGATWKLYEGQNPASGVTVRSMLVDDNYDGVFQGDLKEWLDAMAQKGYIADDEYVTVGNAGTEVFYGKATMEATVALDIN</sequence>
<dbReference type="GO" id="GO:0008810">
    <property type="term" value="F:cellulase activity"/>
    <property type="evidence" value="ECO:0007669"/>
    <property type="project" value="InterPro"/>
</dbReference>
<dbReference type="AlphaFoldDB" id="A0A9W8N5Z4"/>
<protein>
    <recommendedName>
        <fullName evidence="6">GH16 domain-containing protein</fullName>
    </recommendedName>
</protein>
<dbReference type="PANTHER" id="PTHR34002">
    <property type="entry name" value="BLR1656 PROTEIN"/>
    <property type="match status" value="1"/>
</dbReference>
<evidence type="ECO:0000256" key="3">
    <source>
        <dbReference type="SAM" id="SignalP"/>
    </source>
</evidence>
<organism evidence="4 5">
    <name type="scientific">Xylaria arbuscula</name>
    <dbReference type="NCBI Taxonomy" id="114810"/>
    <lineage>
        <taxon>Eukaryota</taxon>
        <taxon>Fungi</taxon>
        <taxon>Dikarya</taxon>
        <taxon>Ascomycota</taxon>
        <taxon>Pezizomycotina</taxon>
        <taxon>Sordariomycetes</taxon>
        <taxon>Xylariomycetidae</taxon>
        <taxon>Xylariales</taxon>
        <taxon>Xylariaceae</taxon>
        <taxon>Xylaria</taxon>
    </lineage>
</organism>
<keyword evidence="2" id="KW-0326">Glycosidase</keyword>
<keyword evidence="2" id="KW-0378">Hydrolase</keyword>
<evidence type="ECO:0008006" key="6">
    <source>
        <dbReference type="Google" id="ProtNLM"/>
    </source>
</evidence>
<evidence type="ECO:0000256" key="1">
    <source>
        <dbReference type="ARBA" id="ARBA00005519"/>
    </source>
</evidence>
<evidence type="ECO:0000313" key="4">
    <source>
        <dbReference type="EMBL" id="KAJ3558623.1"/>
    </source>
</evidence>
<keyword evidence="2" id="KW-0624">Polysaccharide degradation</keyword>